<organism evidence="1 2">
    <name type="scientific">Francisella philomiragia</name>
    <dbReference type="NCBI Taxonomy" id="28110"/>
    <lineage>
        <taxon>Bacteria</taxon>
        <taxon>Pseudomonadati</taxon>
        <taxon>Pseudomonadota</taxon>
        <taxon>Gammaproteobacteria</taxon>
        <taxon>Thiotrichales</taxon>
        <taxon>Francisellaceae</taxon>
        <taxon>Francisella</taxon>
    </lineage>
</organism>
<dbReference type="RefSeq" id="WP_200166858.1">
    <property type="nucleotide sequence ID" value="NZ_JACTSG010000004.1"/>
</dbReference>
<comment type="caution">
    <text evidence="1">The sequence shown here is derived from an EMBL/GenBank/DDBJ whole genome shotgun (WGS) entry which is preliminary data.</text>
</comment>
<evidence type="ECO:0000313" key="2">
    <source>
        <dbReference type="Proteomes" id="UP000760407"/>
    </source>
</evidence>
<gene>
    <name evidence="1" type="ORF">IBE52_07085</name>
</gene>
<keyword evidence="2" id="KW-1185">Reference proteome</keyword>
<dbReference type="Proteomes" id="UP000760407">
    <property type="component" value="Unassembled WGS sequence"/>
</dbReference>
<name>A0ABS1GCW8_9GAMM</name>
<protein>
    <submittedName>
        <fullName evidence="1">Uncharacterized protein</fullName>
    </submittedName>
</protein>
<reference evidence="1 2" key="1">
    <citation type="submission" date="2020-08" db="EMBL/GenBank/DDBJ databases">
        <title>Comparative genomics of Francisella species.</title>
        <authorList>
            <person name="Sahl J."/>
            <person name="Sjodin A."/>
            <person name="Wagner D."/>
            <person name="Forsman M."/>
        </authorList>
    </citation>
    <scope>NUCLEOTIDE SEQUENCE [LARGE SCALE GENOMIC DNA]</scope>
    <source>
        <strain evidence="1 2">F1093</strain>
    </source>
</reference>
<dbReference type="EMBL" id="JACTSG010000004">
    <property type="protein sequence ID" value="MBK2302676.1"/>
    <property type="molecule type" value="Genomic_DNA"/>
</dbReference>
<evidence type="ECO:0000313" key="1">
    <source>
        <dbReference type="EMBL" id="MBK2302676.1"/>
    </source>
</evidence>
<accession>A0ABS1GCW8</accession>
<sequence length="163" mass="18699">MILSLQSATDFTKLVYNILKDNFNQIGWTIYPNLEKLNKATLPIAYVELANINHIEESSDLNKIELPFNLKLLYPETIDDNLLMRDMALKIGCFINKNNWFDNAQIHDASVVSSQPDFFTPELEGYIAWEINFNVTCLIGETTYEPNGISQDFDITVNEDHGF</sequence>
<proteinExistence type="predicted"/>